<feature type="domain" description="Bacterial alpha-L-rhamnosidase N-terminal" evidence="5">
    <location>
        <begin position="186"/>
        <end position="330"/>
    </location>
</feature>
<dbReference type="InterPro" id="IPR013783">
    <property type="entry name" value="Ig-like_fold"/>
</dbReference>
<dbReference type="Pfam" id="PF05592">
    <property type="entry name" value="Bac_rhamnosid"/>
    <property type="match status" value="1"/>
</dbReference>
<feature type="domain" description="Alpha-L-rhamnosidase six-hairpin glycosidase" evidence="6">
    <location>
        <begin position="485"/>
        <end position="848"/>
    </location>
</feature>
<name>A0A5J5E686_9BIFI</name>
<dbReference type="AlphaFoldDB" id="A0A5J5E686"/>
<dbReference type="EMBL" id="RZOA01000003">
    <property type="protein sequence ID" value="KAA8824369.1"/>
    <property type="molecule type" value="Genomic_DNA"/>
</dbReference>
<gene>
    <name evidence="9" type="ORF">EM848_02565</name>
    <name evidence="8" type="ORF">EMO90_04545</name>
</gene>
<dbReference type="EMBL" id="RZNZ01000004">
    <property type="protein sequence ID" value="KAA8821424.1"/>
    <property type="molecule type" value="Genomic_DNA"/>
</dbReference>
<dbReference type="SUPFAM" id="SSF48208">
    <property type="entry name" value="Six-hairpin glycosidases"/>
    <property type="match status" value="1"/>
</dbReference>
<evidence type="ECO:0000259" key="6">
    <source>
        <dbReference type="Pfam" id="PF17389"/>
    </source>
</evidence>
<organism evidence="9 10">
    <name type="scientific">Bifidobacterium vespertilionis</name>
    <dbReference type="NCBI Taxonomy" id="2562524"/>
    <lineage>
        <taxon>Bacteria</taxon>
        <taxon>Bacillati</taxon>
        <taxon>Actinomycetota</taxon>
        <taxon>Actinomycetes</taxon>
        <taxon>Bifidobacteriales</taxon>
        <taxon>Bifidobacteriaceae</taxon>
        <taxon>Bifidobacterium</taxon>
    </lineage>
</organism>
<dbReference type="InterPro" id="IPR016007">
    <property type="entry name" value="Alpha_rhamnosid"/>
</dbReference>
<accession>A0A5J5E686</accession>
<evidence type="ECO:0000259" key="5">
    <source>
        <dbReference type="Pfam" id="PF08531"/>
    </source>
</evidence>
<proteinExistence type="predicted"/>
<evidence type="ECO:0000313" key="10">
    <source>
        <dbReference type="Proteomes" id="UP000345527"/>
    </source>
</evidence>
<evidence type="ECO:0000313" key="8">
    <source>
        <dbReference type="EMBL" id="KAA8821424.1"/>
    </source>
</evidence>
<dbReference type="Pfam" id="PF08531">
    <property type="entry name" value="Bac_rhamnosid_N"/>
    <property type="match status" value="1"/>
</dbReference>
<dbReference type="Gene3D" id="1.50.10.10">
    <property type="match status" value="1"/>
</dbReference>
<keyword evidence="11" id="KW-1185">Reference proteome</keyword>
<feature type="domain" description="Alpha-L-rhamnosidase C-terminal" evidence="7">
    <location>
        <begin position="852"/>
        <end position="923"/>
    </location>
</feature>
<protein>
    <recommendedName>
        <fullName evidence="2">alpha-L-rhamnosidase</fullName>
        <ecNumber evidence="2">3.2.1.40</ecNumber>
    </recommendedName>
</protein>
<dbReference type="GO" id="GO:0005975">
    <property type="term" value="P:carbohydrate metabolic process"/>
    <property type="evidence" value="ECO:0007669"/>
    <property type="project" value="InterPro"/>
</dbReference>
<comment type="caution">
    <text evidence="9">The sequence shown here is derived from an EMBL/GenBank/DDBJ whole genome shotgun (WGS) entry which is preliminary data.</text>
</comment>
<dbReference type="InterPro" id="IPR008902">
    <property type="entry name" value="Rhamnosid_concanavalin"/>
</dbReference>
<keyword evidence="3" id="KW-0378">Hydrolase</keyword>
<dbReference type="GO" id="GO:0030596">
    <property type="term" value="F:alpha-L-rhamnosidase activity"/>
    <property type="evidence" value="ECO:0007669"/>
    <property type="project" value="UniProtKB-EC"/>
</dbReference>
<dbReference type="InterPro" id="IPR008928">
    <property type="entry name" value="6-hairpin_glycosidase_sf"/>
</dbReference>
<dbReference type="EC" id="3.2.1.40" evidence="2"/>
<dbReference type="PANTHER" id="PTHR33307">
    <property type="entry name" value="ALPHA-RHAMNOSIDASE (EUROFUNG)"/>
    <property type="match status" value="1"/>
</dbReference>
<evidence type="ECO:0000259" key="4">
    <source>
        <dbReference type="Pfam" id="PF05592"/>
    </source>
</evidence>
<dbReference type="InterPro" id="IPR035396">
    <property type="entry name" value="Bac_rhamnosid6H"/>
</dbReference>
<dbReference type="InterPro" id="IPR013737">
    <property type="entry name" value="Bac_rhamnosid_N"/>
</dbReference>
<dbReference type="Gene3D" id="2.60.40.10">
    <property type="entry name" value="Immunoglobulins"/>
    <property type="match status" value="1"/>
</dbReference>
<dbReference type="PANTHER" id="PTHR33307:SF6">
    <property type="entry name" value="ALPHA-RHAMNOSIDASE (EUROFUNG)-RELATED"/>
    <property type="match status" value="1"/>
</dbReference>
<evidence type="ECO:0000259" key="7">
    <source>
        <dbReference type="Pfam" id="PF17390"/>
    </source>
</evidence>
<dbReference type="Gene3D" id="2.60.120.260">
    <property type="entry name" value="Galactose-binding domain-like"/>
    <property type="match status" value="2"/>
</dbReference>
<dbReference type="Proteomes" id="UP000374630">
    <property type="component" value="Unassembled WGS sequence"/>
</dbReference>
<evidence type="ECO:0000313" key="9">
    <source>
        <dbReference type="EMBL" id="KAA8824369.1"/>
    </source>
</evidence>
<evidence type="ECO:0000313" key="11">
    <source>
        <dbReference type="Proteomes" id="UP000374630"/>
    </source>
</evidence>
<comment type="catalytic activity">
    <reaction evidence="1">
        <text>Hydrolysis of terminal non-reducing alpha-L-rhamnose residues in alpha-L-rhamnosides.</text>
        <dbReference type="EC" id="3.2.1.40"/>
    </reaction>
</comment>
<dbReference type="InterPro" id="IPR035398">
    <property type="entry name" value="Bac_rhamnosid_C"/>
</dbReference>
<evidence type="ECO:0000256" key="1">
    <source>
        <dbReference type="ARBA" id="ARBA00001445"/>
    </source>
</evidence>
<dbReference type="Pfam" id="PF25788">
    <property type="entry name" value="Ig_Rha78A_N"/>
    <property type="match status" value="1"/>
</dbReference>
<dbReference type="Pfam" id="PF17390">
    <property type="entry name" value="Bac_rhamnosid_C"/>
    <property type="match status" value="1"/>
</dbReference>
<feature type="domain" description="Alpha-L-rhamnosidase concanavalin-like" evidence="4">
    <location>
        <begin position="361"/>
        <end position="458"/>
    </location>
</feature>
<dbReference type="Pfam" id="PF17389">
    <property type="entry name" value="Bac_rhamnosid6H"/>
    <property type="match status" value="1"/>
</dbReference>
<reference evidence="10 11" key="1">
    <citation type="journal article" date="2019" name="Syst. Appl. Microbiol.">
        <title>Characterization of Bifidobacterium species in feaces of the Egyptian fruit bat: Description of B. vespertilionis sp. nov. and B. rousetti sp. nov.</title>
        <authorList>
            <person name="Modesto M."/>
            <person name="Satti M."/>
            <person name="Watanabe K."/>
            <person name="Puglisi E."/>
            <person name="Morelli L."/>
            <person name="Huang C.-H."/>
            <person name="Liou J.-S."/>
            <person name="Miyashita M."/>
            <person name="Tamura T."/>
            <person name="Saito S."/>
            <person name="Mori K."/>
            <person name="Huang L."/>
            <person name="Sciavilla P."/>
            <person name="Sandri C."/>
            <person name="Spiezio C."/>
            <person name="Vitali F."/>
            <person name="Cavalieri D."/>
            <person name="Perpetuini G."/>
            <person name="Tofalo R."/>
            <person name="Bonetti A."/>
            <person name="Arita M."/>
            <person name="Mattarelli P."/>
        </authorList>
    </citation>
    <scope>NUCLEOTIDE SEQUENCE [LARGE SCALE GENOMIC DNA]</scope>
    <source>
        <strain evidence="8 11">RST16</strain>
        <strain evidence="9 10">RST8</strain>
    </source>
</reference>
<dbReference type="RefSeq" id="WP_150353439.1">
    <property type="nucleotide sequence ID" value="NZ_RZNZ01000004.1"/>
</dbReference>
<dbReference type="Proteomes" id="UP000345527">
    <property type="component" value="Unassembled WGS sequence"/>
</dbReference>
<dbReference type="InterPro" id="IPR012341">
    <property type="entry name" value="6hp_glycosidase-like_sf"/>
</dbReference>
<dbReference type="OrthoDB" id="9761045at2"/>
<evidence type="ECO:0000256" key="3">
    <source>
        <dbReference type="ARBA" id="ARBA00022801"/>
    </source>
</evidence>
<evidence type="ECO:0000256" key="2">
    <source>
        <dbReference type="ARBA" id="ARBA00012652"/>
    </source>
</evidence>
<sequence length="931" mass="100619">MSDAAIIGTPYGLTTDDADAPWNAAARPRFAWMMRTATTDGDTAVRQGAYEIAVTDDVTGRELWRSGRVASGEQSNVRYAGPALEPGRPYSWRVRVWDGDGTPTAFGGPARFAVGLVDDDWRASWIESSEALDAIAKWVPAREDNRGPHGFEPGRSDTGNVYWYARSGASAEAVAPPQDARAGSPIVRAIAYVCCAHDYELHVCGRRIGRGQNFDYPSESRYQAWDVTDAVTAAVSGTPGANDSGFPAIELLCRWYGGGQGRCPDTKPALLAHMIVWHADGARRDLGTDGSWLVAPGPYGGDVLRNGEGDFVETWDANRANPAKWHPAVVLGAHPCADFPHLTAELGHVTDIPTAPVSVTRLSDGTTVADFGRIITGRFSVDFPAGLAAAASGDPITLHVGYELDETGHVKTDAHDPANQASDLRFIVTPPADGQAFAYNAWDTLCFRYVTVPPLRDAAEQALPLAGDAIRARIAHAEVPADGRATLATSNPMLDRVFELMSHSALHCTTNQFMDTPTRERGQFLCDGFNISRATMVGWRERATTAKAIRQFLDSQTRWWSGRPEDSGKYNSVYPNVDLGRDIPDFTLMMPRWVREYYMQSGDLDLVREAMPYLERTADYPLRSVAQDGPLAGLVVELDGGGSSPKAPYYHGIIDWPKPGRFGYDADCAARTVINALAYRALDDVAWLAGTVGDGASASRRREQARALREAINAKLFDAHGRGLYMDGLKADGTPSDHESQHASSYALAFGIAPDDPSARAKLADHVASLGMKQGPMTADVLVKALCDAGRRDAAVRLLTNPDDYGWARIIRDYDATFTWEQWQYPTLGTGSSQSHGWGAAALQYVVERILGVEVTTPGAATVRIDPALDALDRIEGTVATQRGPVGVRWERGDEAGRGTLHVDLPANVTATIALPSGDVTVTGGAHDFMY</sequence>
<dbReference type="Gene3D" id="2.60.420.10">
    <property type="entry name" value="Maltose phosphorylase, domain 3"/>
    <property type="match status" value="1"/>
</dbReference>